<accession>A0A8C2RCU7</accession>
<evidence type="ECO:0000256" key="1">
    <source>
        <dbReference type="SAM" id="MobiDB-lite"/>
    </source>
</evidence>
<name>A0A8C2RCU7_CAPHI</name>
<evidence type="ECO:0000313" key="2">
    <source>
        <dbReference type="Ensembl" id="ENSCHIP00010026693.1"/>
    </source>
</evidence>
<proteinExistence type="predicted"/>
<feature type="region of interest" description="Disordered" evidence="1">
    <location>
        <begin position="1"/>
        <end position="28"/>
    </location>
</feature>
<feature type="compositionally biased region" description="Basic residues" evidence="1">
    <location>
        <begin position="1"/>
        <end position="11"/>
    </location>
</feature>
<reference evidence="2" key="1">
    <citation type="submission" date="2019-03" db="EMBL/GenBank/DDBJ databases">
        <title>Genome sequencing and reference-guided assembly of Black Bengal Goat (Capra hircus).</title>
        <authorList>
            <person name="Siddiki A.Z."/>
            <person name="Baten A."/>
            <person name="Billah M."/>
            <person name="Alam M.A.U."/>
            <person name="Shawrob K.S.M."/>
            <person name="Saha S."/>
            <person name="Chowdhury M."/>
            <person name="Rahman A.H."/>
            <person name="Stear M."/>
            <person name="Miah G."/>
            <person name="Das G.B."/>
            <person name="Hossain M.M."/>
            <person name="Kumkum M."/>
            <person name="Islam M.S."/>
            <person name="Mollah A.M."/>
            <person name="Ahsan A."/>
            <person name="Tusar F."/>
            <person name="Khan M.K.I."/>
        </authorList>
    </citation>
    <scope>NUCLEOTIDE SEQUENCE [LARGE SCALE GENOMIC DNA]</scope>
</reference>
<dbReference type="Ensembl" id="ENSCHIT00010037676.1">
    <property type="protein sequence ID" value="ENSCHIP00010026693.1"/>
    <property type="gene ID" value="ENSCHIG00010019842.1"/>
</dbReference>
<dbReference type="AlphaFoldDB" id="A0A8C2RCU7"/>
<reference evidence="2" key="2">
    <citation type="submission" date="2025-08" db="UniProtKB">
        <authorList>
            <consortium name="Ensembl"/>
        </authorList>
    </citation>
    <scope>IDENTIFICATION</scope>
</reference>
<sequence length="71" mass="7625">LGRRPVWRPRGRSSGAVGAGGDGSAGLDREPSLYTIKAVFILDNDGHRLLAKVTSHPHRRAPEDTVPQAQV</sequence>
<organism evidence="2">
    <name type="scientific">Capra hircus</name>
    <name type="common">Goat</name>
    <dbReference type="NCBI Taxonomy" id="9925"/>
    <lineage>
        <taxon>Eukaryota</taxon>
        <taxon>Metazoa</taxon>
        <taxon>Chordata</taxon>
        <taxon>Craniata</taxon>
        <taxon>Vertebrata</taxon>
        <taxon>Euteleostomi</taxon>
        <taxon>Mammalia</taxon>
        <taxon>Eutheria</taxon>
        <taxon>Laurasiatheria</taxon>
        <taxon>Artiodactyla</taxon>
        <taxon>Ruminantia</taxon>
        <taxon>Pecora</taxon>
        <taxon>Bovidae</taxon>
        <taxon>Caprinae</taxon>
        <taxon>Capra</taxon>
    </lineage>
</organism>
<protein>
    <submittedName>
        <fullName evidence="2">Uncharacterized protein</fullName>
    </submittedName>
</protein>